<gene>
    <name evidence="1" type="ORF">SO694_00121050</name>
</gene>
<dbReference type="Proteomes" id="UP001363151">
    <property type="component" value="Unassembled WGS sequence"/>
</dbReference>
<evidence type="ECO:0000313" key="1">
    <source>
        <dbReference type="EMBL" id="KAK7247816.1"/>
    </source>
</evidence>
<organism evidence="1 2">
    <name type="scientific">Aureococcus anophagefferens</name>
    <name type="common">Harmful bloom alga</name>
    <dbReference type="NCBI Taxonomy" id="44056"/>
    <lineage>
        <taxon>Eukaryota</taxon>
        <taxon>Sar</taxon>
        <taxon>Stramenopiles</taxon>
        <taxon>Ochrophyta</taxon>
        <taxon>Pelagophyceae</taxon>
        <taxon>Pelagomonadales</taxon>
        <taxon>Pelagomonadaceae</taxon>
        <taxon>Aureococcus</taxon>
    </lineage>
</organism>
<comment type="caution">
    <text evidence="1">The sequence shown here is derived from an EMBL/GenBank/DDBJ whole genome shotgun (WGS) entry which is preliminary data.</text>
</comment>
<accession>A0ABR1G3N7</accession>
<dbReference type="PANTHER" id="PTHR21649">
    <property type="entry name" value="CHLOROPHYLL A/B BINDING PROTEIN"/>
    <property type="match status" value="1"/>
</dbReference>
<keyword evidence="2" id="KW-1185">Reference proteome</keyword>
<dbReference type="InterPro" id="IPR022796">
    <property type="entry name" value="Chloroa_b-bind"/>
</dbReference>
<dbReference type="GO" id="GO:0016168">
    <property type="term" value="F:chlorophyll binding"/>
    <property type="evidence" value="ECO:0007669"/>
    <property type="project" value="UniProtKB-KW"/>
</dbReference>
<dbReference type="Gene3D" id="1.10.3460.10">
    <property type="entry name" value="Chlorophyll a/b binding protein domain"/>
    <property type="match status" value="1"/>
</dbReference>
<dbReference type="KEGG" id="aaf:AURANDRAFT_77826"/>
<dbReference type="EMBL" id="JBBJCI010000126">
    <property type="protein sequence ID" value="KAK7247816.1"/>
    <property type="molecule type" value="Genomic_DNA"/>
</dbReference>
<protein>
    <submittedName>
        <fullName evidence="1">Chlorophyll A-B binding protein</fullName>
    </submittedName>
</protein>
<dbReference type="GO" id="GO:0009507">
    <property type="term" value="C:chloroplast"/>
    <property type="evidence" value="ECO:0007669"/>
    <property type="project" value="UniProtKB-SubCell"/>
</dbReference>
<proteinExistence type="predicted"/>
<dbReference type="Pfam" id="PF00504">
    <property type="entry name" value="Chloroa_b-bind"/>
    <property type="match status" value="1"/>
</dbReference>
<dbReference type="SUPFAM" id="SSF103511">
    <property type="entry name" value="Chlorophyll a-b binding protein"/>
    <property type="match status" value="1"/>
</dbReference>
<reference evidence="1 2" key="1">
    <citation type="submission" date="2024-03" db="EMBL/GenBank/DDBJ databases">
        <title>Aureococcus anophagefferens CCMP1851 and Kratosvirus quantuckense: Draft genome of a second virus-susceptible host strain in the model system.</title>
        <authorList>
            <person name="Chase E."/>
            <person name="Truchon A.R."/>
            <person name="Schepens W."/>
            <person name="Wilhelm S.W."/>
        </authorList>
    </citation>
    <scope>NUCLEOTIDE SEQUENCE [LARGE SCALE GENOMIC DNA]</scope>
    <source>
        <strain evidence="1 2">CCMP1851</strain>
    </source>
</reference>
<name>A0ABR1G3N7_AURAN</name>
<sequence length="260" mass="27554">MKLSLALVLLPVGNAFVAPRAAAPSLARSTTEDVEAEAPPAASDDSPLTTIPSRTRKPRKPASLNGWVPDYEAFCYGLPGSLAPLGDFDPLGFSQRGVPLNDVRRYREAEVMHGRVAMVAAVGYLAGEAASPVVWNGAVTGPANDQLAQIPGPLFGVLTLAIGVAETFRAKRGWVEPSADELFELRASYYPGDLGWDPAGLKPRDAADFATMATKELQNGRLAMIGVAGMCAQELVNHKTIAETADFYAKYFSGADPYSA</sequence>
<dbReference type="GO" id="GO:0009765">
    <property type="term" value="P:photosynthesis, light harvesting"/>
    <property type="evidence" value="ECO:0007669"/>
    <property type="project" value="InterPro"/>
</dbReference>
<dbReference type="InterPro" id="IPR001344">
    <property type="entry name" value="Chloro_AB-bd_pln"/>
</dbReference>
<dbReference type="GO" id="GO:0016020">
    <property type="term" value="C:membrane"/>
    <property type="evidence" value="ECO:0007669"/>
    <property type="project" value="InterPro"/>
</dbReference>
<evidence type="ECO:0000313" key="2">
    <source>
        <dbReference type="Proteomes" id="UP001363151"/>
    </source>
</evidence>